<dbReference type="Proteomes" id="UP001596142">
    <property type="component" value="Unassembled WGS sequence"/>
</dbReference>
<name>A0ABW0YQG8_9BACI</name>
<dbReference type="PANTHER" id="PTHR43065">
    <property type="entry name" value="SENSOR HISTIDINE KINASE"/>
    <property type="match status" value="1"/>
</dbReference>
<keyword evidence="17" id="KW-1185">Reference proteome</keyword>
<dbReference type="InterPro" id="IPR004358">
    <property type="entry name" value="Sig_transdc_His_kin-like_C"/>
</dbReference>
<keyword evidence="11 14" id="KW-1133">Transmembrane helix</keyword>
<keyword evidence="6" id="KW-0808">Transferase</keyword>
<reference evidence="17" key="1">
    <citation type="journal article" date="2019" name="Int. J. Syst. Evol. Microbiol.">
        <title>The Global Catalogue of Microorganisms (GCM) 10K type strain sequencing project: providing services to taxonomists for standard genome sequencing and annotation.</title>
        <authorList>
            <consortium name="The Broad Institute Genomics Platform"/>
            <consortium name="The Broad Institute Genome Sequencing Center for Infectious Disease"/>
            <person name="Wu L."/>
            <person name="Ma J."/>
        </authorList>
    </citation>
    <scope>NUCLEOTIDE SEQUENCE [LARGE SCALE GENOMIC DNA]</scope>
    <source>
        <strain evidence="17">CECT 7184</strain>
    </source>
</reference>
<comment type="caution">
    <text evidence="16">The sequence shown here is derived from an EMBL/GenBank/DDBJ whole genome shotgun (WGS) entry which is preliminary data.</text>
</comment>
<dbReference type="Pfam" id="PF07694">
    <property type="entry name" value="5TM-5TMR_LYT"/>
    <property type="match status" value="1"/>
</dbReference>
<dbReference type="Gene3D" id="3.30.565.10">
    <property type="entry name" value="Histidine kinase-like ATPase, C-terminal domain"/>
    <property type="match status" value="1"/>
</dbReference>
<feature type="transmembrane region" description="Helical" evidence="14">
    <location>
        <begin position="107"/>
        <end position="127"/>
    </location>
</feature>
<dbReference type="GO" id="GO:0005524">
    <property type="term" value="F:ATP binding"/>
    <property type="evidence" value="ECO:0007669"/>
    <property type="project" value="UniProtKB-KW"/>
</dbReference>
<comment type="subcellular location">
    <subcellularLocation>
        <location evidence="2">Cell membrane</location>
        <topology evidence="2">Multi-pass membrane protein</topology>
    </subcellularLocation>
</comment>
<dbReference type="Pfam" id="PF00512">
    <property type="entry name" value="HisKA"/>
    <property type="match status" value="1"/>
</dbReference>
<organism evidence="16 17">
    <name type="scientific">Thalassorhabdus alkalitolerans</name>
    <dbReference type="NCBI Taxonomy" id="2282697"/>
    <lineage>
        <taxon>Bacteria</taxon>
        <taxon>Bacillati</taxon>
        <taxon>Bacillota</taxon>
        <taxon>Bacilli</taxon>
        <taxon>Bacillales</taxon>
        <taxon>Bacillaceae</taxon>
        <taxon>Thalassorhabdus</taxon>
    </lineage>
</organism>
<feature type="domain" description="Histidine kinase" evidence="15">
    <location>
        <begin position="219"/>
        <end position="425"/>
    </location>
</feature>
<evidence type="ECO:0000256" key="8">
    <source>
        <dbReference type="ARBA" id="ARBA00022741"/>
    </source>
</evidence>
<feature type="transmembrane region" description="Helical" evidence="14">
    <location>
        <begin position="139"/>
        <end position="161"/>
    </location>
</feature>
<keyword evidence="13 14" id="KW-0472">Membrane</keyword>
<dbReference type="InterPro" id="IPR011620">
    <property type="entry name" value="Sig_transdc_His_kinase_LytS_TM"/>
</dbReference>
<protein>
    <recommendedName>
        <fullName evidence="3">histidine kinase</fullName>
        <ecNumber evidence="3">2.7.13.3</ecNumber>
    </recommendedName>
</protein>
<keyword evidence="4" id="KW-1003">Cell membrane</keyword>
<evidence type="ECO:0000313" key="16">
    <source>
        <dbReference type="EMBL" id="MFC5713615.1"/>
    </source>
</evidence>
<comment type="catalytic activity">
    <reaction evidence="1">
        <text>ATP + protein L-histidine = ADP + protein N-phospho-L-histidine.</text>
        <dbReference type="EC" id="2.7.13.3"/>
    </reaction>
</comment>
<feature type="transmembrane region" description="Helical" evidence="14">
    <location>
        <begin position="75"/>
        <end position="101"/>
    </location>
</feature>
<dbReference type="Gene3D" id="1.10.287.130">
    <property type="match status" value="1"/>
</dbReference>
<evidence type="ECO:0000259" key="15">
    <source>
        <dbReference type="PROSITE" id="PS50109"/>
    </source>
</evidence>
<dbReference type="InterPro" id="IPR003661">
    <property type="entry name" value="HisK_dim/P_dom"/>
</dbReference>
<dbReference type="PROSITE" id="PS50109">
    <property type="entry name" value="HIS_KIN"/>
    <property type="match status" value="1"/>
</dbReference>
<feature type="transmembrane region" description="Helical" evidence="14">
    <location>
        <begin position="167"/>
        <end position="191"/>
    </location>
</feature>
<evidence type="ECO:0000256" key="6">
    <source>
        <dbReference type="ARBA" id="ARBA00022679"/>
    </source>
</evidence>
<keyword evidence="5" id="KW-0597">Phosphoprotein</keyword>
<evidence type="ECO:0000256" key="11">
    <source>
        <dbReference type="ARBA" id="ARBA00022989"/>
    </source>
</evidence>
<feature type="transmembrane region" description="Helical" evidence="14">
    <location>
        <begin position="12"/>
        <end position="31"/>
    </location>
</feature>
<evidence type="ECO:0000256" key="10">
    <source>
        <dbReference type="ARBA" id="ARBA00022840"/>
    </source>
</evidence>
<dbReference type="InterPro" id="IPR005467">
    <property type="entry name" value="His_kinase_dom"/>
</dbReference>
<dbReference type="InterPro" id="IPR036890">
    <property type="entry name" value="HATPase_C_sf"/>
</dbReference>
<evidence type="ECO:0000256" key="4">
    <source>
        <dbReference type="ARBA" id="ARBA00022475"/>
    </source>
</evidence>
<keyword evidence="10 16" id="KW-0067">ATP-binding</keyword>
<evidence type="ECO:0000256" key="9">
    <source>
        <dbReference type="ARBA" id="ARBA00022777"/>
    </source>
</evidence>
<dbReference type="SUPFAM" id="SSF55874">
    <property type="entry name" value="ATPase domain of HSP90 chaperone/DNA topoisomerase II/histidine kinase"/>
    <property type="match status" value="1"/>
</dbReference>
<dbReference type="PANTHER" id="PTHR43065:SF46">
    <property type="entry name" value="C4-DICARBOXYLATE TRANSPORT SENSOR PROTEIN DCTB"/>
    <property type="match status" value="1"/>
</dbReference>
<gene>
    <name evidence="16" type="ORF">ACFPU1_12550</name>
</gene>
<dbReference type="EMBL" id="JBHSOZ010000005">
    <property type="protein sequence ID" value="MFC5713615.1"/>
    <property type="molecule type" value="Genomic_DNA"/>
</dbReference>
<evidence type="ECO:0000256" key="7">
    <source>
        <dbReference type="ARBA" id="ARBA00022692"/>
    </source>
</evidence>
<dbReference type="SMART" id="SM00388">
    <property type="entry name" value="HisKA"/>
    <property type="match status" value="1"/>
</dbReference>
<dbReference type="PRINTS" id="PR00344">
    <property type="entry name" value="BCTRLSENSOR"/>
</dbReference>
<evidence type="ECO:0000256" key="1">
    <source>
        <dbReference type="ARBA" id="ARBA00000085"/>
    </source>
</evidence>
<dbReference type="EC" id="2.7.13.3" evidence="3"/>
<dbReference type="CDD" id="cd00082">
    <property type="entry name" value="HisKA"/>
    <property type="match status" value="1"/>
</dbReference>
<feature type="transmembrane region" description="Helical" evidence="14">
    <location>
        <begin position="43"/>
        <end position="63"/>
    </location>
</feature>
<dbReference type="SUPFAM" id="SSF47384">
    <property type="entry name" value="Homodimeric domain of signal transducing histidine kinase"/>
    <property type="match status" value="1"/>
</dbReference>
<keyword evidence="8" id="KW-0547">Nucleotide-binding</keyword>
<dbReference type="RefSeq" id="WP_385941609.1">
    <property type="nucleotide sequence ID" value="NZ_JBHSOZ010000005.1"/>
</dbReference>
<proteinExistence type="predicted"/>
<dbReference type="InterPro" id="IPR036097">
    <property type="entry name" value="HisK_dim/P_sf"/>
</dbReference>
<dbReference type="InterPro" id="IPR003594">
    <property type="entry name" value="HATPase_dom"/>
</dbReference>
<evidence type="ECO:0000256" key="12">
    <source>
        <dbReference type="ARBA" id="ARBA00023012"/>
    </source>
</evidence>
<evidence type="ECO:0000256" key="3">
    <source>
        <dbReference type="ARBA" id="ARBA00012438"/>
    </source>
</evidence>
<keyword evidence="9" id="KW-0418">Kinase</keyword>
<keyword evidence="7 14" id="KW-0812">Transmembrane</keyword>
<evidence type="ECO:0000256" key="5">
    <source>
        <dbReference type="ARBA" id="ARBA00022553"/>
    </source>
</evidence>
<accession>A0ABW0YQG8</accession>
<evidence type="ECO:0000256" key="2">
    <source>
        <dbReference type="ARBA" id="ARBA00004651"/>
    </source>
</evidence>
<dbReference type="Pfam" id="PF02518">
    <property type="entry name" value="HATPase_c"/>
    <property type="match status" value="1"/>
</dbReference>
<evidence type="ECO:0000256" key="14">
    <source>
        <dbReference type="SAM" id="Phobius"/>
    </source>
</evidence>
<dbReference type="SMART" id="SM00387">
    <property type="entry name" value="HATPase_c"/>
    <property type="match status" value="1"/>
</dbReference>
<keyword evidence="12" id="KW-0902">Two-component regulatory system</keyword>
<evidence type="ECO:0000256" key="13">
    <source>
        <dbReference type="ARBA" id="ARBA00023136"/>
    </source>
</evidence>
<evidence type="ECO:0000313" key="17">
    <source>
        <dbReference type="Proteomes" id="UP001596142"/>
    </source>
</evidence>
<sequence length="428" mass="48146">MIKIQYIIDDLQTFLLNIFFVFTFFFIYQKFIEDKTSVSVNKLLLVIISGLSIILCMTFTVNFSDTGHIFDLRQVPFILGALYGGRKVAVSLFIILIAYRLSMEGQGVYGALLVNIMILGLLLYIIPRYKNAPSIKKKVTLSLTVSSAGILTMLLVTFLIYPEIVSGRYISFIILFLIVQTAAIFSFINFIEKGRKDKALEKELRKLEKLKTVSEIAASISHEVRNPLTVTKGFIQLLRDSDITEDTKQYYITFALEELNRAERTISDYLTFAKPTIEDVTILNINKEIQYILKVVSPFASMNNVKIEVKKTGEVHVAGEGEKFHQCLINVIKNGIESMPEGGKITISIRREEQIGVIQVEDTGSGMNDEQIERLGTPFYTTKDKGTGLGTMVVYSIIKAMNGEIKVKSEVNKGTSFTIYLPIVEVPS</sequence>